<feature type="transmembrane region" description="Helical" evidence="1">
    <location>
        <begin position="37"/>
        <end position="55"/>
    </location>
</feature>
<evidence type="ECO:0000256" key="1">
    <source>
        <dbReference type="SAM" id="Phobius"/>
    </source>
</evidence>
<evidence type="ECO:0000313" key="2">
    <source>
        <dbReference type="EMBL" id="MEF2111945.1"/>
    </source>
</evidence>
<dbReference type="Proteomes" id="UP001498469">
    <property type="component" value="Unassembled WGS sequence"/>
</dbReference>
<feature type="transmembrane region" description="Helical" evidence="1">
    <location>
        <begin position="103"/>
        <end position="123"/>
    </location>
</feature>
<feature type="transmembrane region" description="Helical" evidence="1">
    <location>
        <begin position="61"/>
        <end position="83"/>
    </location>
</feature>
<proteinExistence type="predicted"/>
<comment type="caution">
    <text evidence="2">The sequence shown here is derived from an EMBL/GenBank/DDBJ whole genome shotgun (WGS) entry which is preliminary data.</text>
</comment>
<sequence length="184" mass="21371">MGNFQVTPLSNIVIVISLIIYIIYIQVAERRFKAKKYVVLPIVFIWLTISVIKKIKGGIEQAAPGIIMLIVIGLICGVIAGFITKIYRKEDGNLYIKGGWQMLLFLIISLPIRTILSHLITSLPQEIGLDYATAYLLRLTFLFIGRTIVIYMRVPDFWNVIHSQREERKLRRKERKLRRKSKRK</sequence>
<keyword evidence="1" id="KW-0472">Membrane</keyword>
<reference evidence="2 3" key="1">
    <citation type="submission" date="2023-11" db="EMBL/GenBank/DDBJ databases">
        <title>Draft genome sequence of a psychrophilic Clostridium strain from permafrost water brine.</title>
        <authorList>
            <person name="Shcherbakova V.A."/>
            <person name="Trubitsyn V.E."/>
            <person name="Zakharyuk A.G."/>
        </authorList>
    </citation>
    <scope>NUCLEOTIDE SEQUENCE [LARGE SCALE GENOMIC DNA]</scope>
    <source>
        <strain evidence="2 3">14F</strain>
    </source>
</reference>
<dbReference type="RefSeq" id="WP_216254659.1">
    <property type="nucleotide sequence ID" value="NZ_JAZHFS010000004.1"/>
</dbReference>
<evidence type="ECO:0000313" key="3">
    <source>
        <dbReference type="Proteomes" id="UP001498469"/>
    </source>
</evidence>
<name>A0ABU7UKJ7_9CLOT</name>
<dbReference type="EMBL" id="JAZHFS010000004">
    <property type="protein sequence ID" value="MEF2111945.1"/>
    <property type="molecule type" value="Genomic_DNA"/>
</dbReference>
<feature type="transmembrane region" description="Helical" evidence="1">
    <location>
        <begin position="6"/>
        <end position="25"/>
    </location>
</feature>
<keyword evidence="1" id="KW-0812">Transmembrane</keyword>
<evidence type="ECO:0008006" key="4">
    <source>
        <dbReference type="Google" id="ProtNLM"/>
    </source>
</evidence>
<keyword evidence="1" id="KW-1133">Transmembrane helix</keyword>
<protein>
    <recommendedName>
        <fullName evidence="4">Membrane protein CcdC involved in cytochrome C biogenesis</fullName>
    </recommendedName>
</protein>
<gene>
    <name evidence="2" type="ORF">SJI18_06435</name>
</gene>
<keyword evidence="3" id="KW-1185">Reference proteome</keyword>
<accession>A0ABU7UKJ7</accession>
<feature type="transmembrane region" description="Helical" evidence="1">
    <location>
        <begin position="135"/>
        <end position="154"/>
    </location>
</feature>
<organism evidence="2 3">
    <name type="scientific">Clostridium frigoriphilum</name>
    <dbReference type="NCBI Taxonomy" id="443253"/>
    <lineage>
        <taxon>Bacteria</taxon>
        <taxon>Bacillati</taxon>
        <taxon>Bacillota</taxon>
        <taxon>Clostridia</taxon>
        <taxon>Eubacteriales</taxon>
        <taxon>Clostridiaceae</taxon>
        <taxon>Clostridium</taxon>
    </lineage>
</organism>